<feature type="transmembrane region" description="Helical" evidence="1">
    <location>
        <begin position="137"/>
        <end position="152"/>
    </location>
</feature>
<feature type="transmembrane region" description="Helical" evidence="1">
    <location>
        <begin position="232"/>
        <end position="258"/>
    </location>
</feature>
<dbReference type="PANTHER" id="PTHR30590">
    <property type="entry name" value="INNER MEMBRANE PROTEIN"/>
    <property type="match status" value="1"/>
</dbReference>
<evidence type="ECO:0000313" key="4">
    <source>
        <dbReference type="Proteomes" id="UP000676917"/>
    </source>
</evidence>
<evidence type="ECO:0000313" key="3">
    <source>
        <dbReference type="EMBL" id="GIO27966.1"/>
    </source>
</evidence>
<dbReference type="Pfam" id="PF04235">
    <property type="entry name" value="DUF418"/>
    <property type="match status" value="1"/>
</dbReference>
<evidence type="ECO:0000259" key="2">
    <source>
        <dbReference type="Pfam" id="PF04235"/>
    </source>
</evidence>
<sequence length="421" mass="47811">MQVNNANKISHQQDLQNKHLSPIGLGSRLNHIDSLRGFALLGILLVNMIAFQYGVAGIETIKTELSSFERVIYDIIEWLFQGSFYPVFSILFGFGAVIMWERAEATGRPFKRIFFRRTLILLAIGYIHLHFIWDGDILLTYAIAGLVFTFFIKRQAITVLIWALVLAFLINAPGLIPAGDEGNEINLSLYSEYEKAVLSDGSYAEITAHRFTSNPYEKVDLGFEMGSLEHQFFASFLSILDTIMVTTQAFMLFLIGAFIAKKKWLHHLTENRQLLKRITLIFVLVGLTLKGSMIVTDNLMLDYFGYLLGGPLAAIGYITGFSLLFAKYKSSTFIQGFNSIGRMALTNYLTHSIVMTTIFYGYGLGLFGKLGILVGTLMAIALIVIQMFFSRWWLSRFRFGPMEWLWRSGTYLKFQPMRKKA</sequence>
<feature type="transmembrane region" description="Helical" evidence="1">
    <location>
        <begin position="38"/>
        <end position="58"/>
    </location>
</feature>
<dbReference type="PANTHER" id="PTHR30590:SF2">
    <property type="entry name" value="INNER MEMBRANE PROTEIN"/>
    <property type="match status" value="1"/>
</dbReference>
<feature type="transmembrane region" description="Helical" evidence="1">
    <location>
        <begin position="370"/>
        <end position="389"/>
    </location>
</feature>
<evidence type="ECO:0000256" key="1">
    <source>
        <dbReference type="SAM" id="Phobius"/>
    </source>
</evidence>
<comment type="caution">
    <text evidence="3">The sequence shown here is derived from an EMBL/GenBank/DDBJ whole genome shotgun (WGS) entry which is preliminary data.</text>
</comment>
<feature type="transmembrane region" description="Helical" evidence="1">
    <location>
        <begin position="113"/>
        <end position="131"/>
    </location>
</feature>
<feature type="transmembrane region" description="Helical" evidence="1">
    <location>
        <begin position="78"/>
        <end position="101"/>
    </location>
</feature>
<feature type="transmembrane region" description="Helical" evidence="1">
    <location>
        <begin position="278"/>
        <end position="297"/>
    </location>
</feature>
<keyword evidence="1" id="KW-1133">Transmembrane helix</keyword>
<dbReference type="InterPro" id="IPR052529">
    <property type="entry name" value="Bact_Transport_Assoc"/>
</dbReference>
<keyword evidence="1" id="KW-0472">Membrane</keyword>
<gene>
    <name evidence="3" type="primary">yxaH</name>
    <name evidence="3" type="ORF">J43TS3_25770</name>
</gene>
<keyword evidence="1" id="KW-0812">Transmembrane</keyword>
<organism evidence="3 4">
    <name type="scientific">Ornithinibacillus bavariensis</name>
    <dbReference type="NCBI Taxonomy" id="545502"/>
    <lineage>
        <taxon>Bacteria</taxon>
        <taxon>Bacillati</taxon>
        <taxon>Bacillota</taxon>
        <taxon>Bacilli</taxon>
        <taxon>Bacillales</taxon>
        <taxon>Bacillaceae</taxon>
        <taxon>Ornithinibacillus</taxon>
    </lineage>
</organism>
<feature type="transmembrane region" description="Helical" evidence="1">
    <location>
        <begin position="159"/>
        <end position="179"/>
    </location>
</feature>
<dbReference type="EMBL" id="BORP01000005">
    <property type="protein sequence ID" value="GIO27966.1"/>
    <property type="molecule type" value="Genomic_DNA"/>
</dbReference>
<name>A0A919X8I0_9BACI</name>
<feature type="domain" description="DUF418" evidence="2">
    <location>
        <begin position="260"/>
        <end position="413"/>
    </location>
</feature>
<keyword evidence="4" id="KW-1185">Reference proteome</keyword>
<feature type="transmembrane region" description="Helical" evidence="1">
    <location>
        <begin position="345"/>
        <end position="364"/>
    </location>
</feature>
<accession>A0A919X8I0</accession>
<proteinExistence type="predicted"/>
<dbReference type="InterPro" id="IPR007349">
    <property type="entry name" value="DUF418"/>
</dbReference>
<feature type="transmembrane region" description="Helical" evidence="1">
    <location>
        <begin position="303"/>
        <end position="325"/>
    </location>
</feature>
<reference evidence="3" key="1">
    <citation type="submission" date="2021-03" db="EMBL/GenBank/DDBJ databases">
        <title>Antimicrobial resistance genes in bacteria isolated from Japanese honey, and their potential for conferring macrolide and lincosamide resistance in the American foulbrood pathogen Paenibacillus larvae.</title>
        <authorList>
            <person name="Okamoto M."/>
            <person name="Kumagai M."/>
            <person name="Kanamori H."/>
            <person name="Takamatsu D."/>
        </authorList>
    </citation>
    <scope>NUCLEOTIDE SEQUENCE</scope>
    <source>
        <strain evidence="3">J43TS3</strain>
    </source>
</reference>
<dbReference type="AlphaFoldDB" id="A0A919X8I0"/>
<dbReference type="RefSeq" id="WP_212921433.1">
    <property type="nucleotide sequence ID" value="NZ_BORP01000005.1"/>
</dbReference>
<dbReference type="Proteomes" id="UP000676917">
    <property type="component" value="Unassembled WGS sequence"/>
</dbReference>
<protein>
    <recommendedName>
        <fullName evidence="2">DUF418 domain-containing protein</fullName>
    </recommendedName>
</protein>